<dbReference type="Pfam" id="PF13333">
    <property type="entry name" value="rve_2"/>
    <property type="match status" value="1"/>
</dbReference>
<dbReference type="PANTHER" id="PTHR46889">
    <property type="entry name" value="TRANSPOSASE INSF FOR INSERTION SEQUENCE IS3B-RELATED"/>
    <property type="match status" value="1"/>
</dbReference>
<sequence>HKLKRNPRIRLTEGAYIHSDQGSHYTSPTYQKLVKKLNLGQSMSRRGNCWDNAPQESFFGHLKDEAHIKPCVSFNELKQEIKKYMTYYNHYRYQWNLKKMTPVGYRNHLLDVA</sequence>
<dbReference type="InterPro" id="IPR001584">
    <property type="entry name" value="Integrase_cat-core"/>
</dbReference>
<comment type="caution">
    <text evidence="3">The sequence shown here is derived from an EMBL/GenBank/DDBJ whole genome shotgun (WGS) entry which is preliminary data.</text>
</comment>
<dbReference type="RefSeq" id="WP_016099991.1">
    <property type="nucleotide sequence ID" value="NZ_KB976759.1"/>
</dbReference>
<dbReference type="PROSITE" id="PS50994">
    <property type="entry name" value="INTEGRASE"/>
    <property type="match status" value="1"/>
</dbReference>
<name>A0A9W5QF78_BACCE</name>
<protein>
    <recommendedName>
        <fullName evidence="2">Integrase catalytic domain-containing protein</fullName>
    </recommendedName>
</protein>
<dbReference type="EMBL" id="AHEJ01000083">
    <property type="protein sequence ID" value="EOP61211.1"/>
    <property type="molecule type" value="Genomic_DNA"/>
</dbReference>
<organism evidence="3 4">
    <name type="scientific">Bacillus cereus ISP2954</name>
    <dbReference type="NCBI Taxonomy" id="1053215"/>
    <lineage>
        <taxon>Bacteria</taxon>
        <taxon>Bacillati</taxon>
        <taxon>Bacillota</taxon>
        <taxon>Bacilli</taxon>
        <taxon>Bacillales</taxon>
        <taxon>Bacillaceae</taxon>
        <taxon>Bacillus</taxon>
        <taxon>Bacillus cereus group</taxon>
    </lineage>
</organism>
<dbReference type="InterPro" id="IPR036397">
    <property type="entry name" value="RNaseH_sf"/>
</dbReference>
<evidence type="ECO:0000313" key="3">
    <source>
        <dbReference type="EMBL" id="EOP61211.1"/>
    </source>
</evidence>
<feature type="non-terminal residue" evidence="3">
    <location>
        <position position="1"/>
    </location>
</feature>
<accession>A0A9W5QF78</accession>
<dbReference type="GO" id="GO:0003676">
    <property type="term" value="F:nucleic acid binding"/>
    <property type="evidence" value="ECO:0007669"/>
    <property type="project" value="InterPro"/>
</dbReference>
<dbReference type="Gene3D" id="3.30.420.10">
    <property type="entry name" value="Ribonuclease H-like superfamily/Ribonuclease H"/>
    <property type="match status" value="1"/>
</dbReference>
<comment type="function">
    <text evidence="1">Involved in the transposition of the insertion sequence.</text>
</comment>
<dbReference type="InterPro" id="IPR012337">
    <property type="entry name" value="RNaseH-like_sf"/>
</dbReference>
<reference evidence="3 4" key="1">
    <citation type="submission" date="2012-12" db="EMBL/GenBank/DDBJ databases">
        <title>The Genome Sequence of Bacillus cereus ISP2954.</title>
        <authorList>
            <consortium name="The Broad Institute Genome Sequencing Platform"/>
            <consortium name="The Broad Institute Genome Sequencing Center for Infectious Disease"/>
            <person name="Feldgarden M."/>
            <person name="Van der Auwera G.A."/>
            <person name="Mahillon J."/>
            <person name="Duprez V."/>
            <person name="Timmery S."/>
            <person name="Mattelet C."/>
            <person name="Dierick K."/>
            <person name="Sun M."/>
            <person name="Yu Z."/>
            <person name="Zhu L."/>
            <person name="Hu X."/>
            <person name="Shank E.B."/>
            <person name="Swiecicka I."/>
            <person name="Hansen B.M."/>
            <person name="Andrup L."/>
            <person name="Walker B."/>
            <person name="Young S.K."/>
            <person name="Zeng Q."/>
            <person name="Gargeya S."/>
            <person name="Fitzgerald M."/>
            <person name="Haas B."/>
            <person name="Abouelleil A."/>
            <person name="Alvarado L."/>
            <person name="Arachchi H.M."/>
            <person name="Berlin A.M."/>
            <person name="Chapman S.B."/>
            <person name="Dewar J."/>
            <person name="Goldberg J."/>
            <person name="Griggs A."/>
            <person name="Gujja S."/>
            <person name="Hansen M."/>
            <person name="Howarth C."/>
            <person name="Imamovic A."/>
            <person name="Larimer J."/>
            <person name="McCowan C."/>
            <person name="Murphy C."/>
            <person name="Neiman D."/>
            <person name="Pearson M."/>
            <person name="Priest M."/>
            <person name="Roberts A."/>
            <person name="Saif S."/>
            <person name="Shea T."/>
            <person name="Sisk P."/>
            <person name="Sykes S."/>
            <person name="Wortman J."/>
            <person name="Nusbaum C."/>
            <person name="Birren B."/>
        </authorList>
    </citation>
    <scope>NUCLEOTIDE SEQUENCE [LARGE SCALE GENOMIC DNA]</scope>
    <source>
        <strain evidence="3 4">ISP2954</strain>
    </source>
</reference>
<dbReference type="InterPro" id="IPR050900">
    <property type="entry name" value="Transposase_IS3/IS150/IS904"/>
</dbReference>
<evidence type="ECO:0000256" key="1">
    <source>
        <dbReference type="ARBA" id="ARBA00002286"/>
    </source>
</evidence>
<dbReference type="GO" id="GO:0015074">
    <property type="term" value="P:DNA integration"/>
    <property type="evidence" value="ECO:0007669"/>
    <property type="project" value="InterPro"/>
</dbReference>
<gene>
    <name evidence="3" type="ORF">IGU_04648</name>
</gene>
<dbReference type="Proteomes" id="UP000013989">
    <property type="component" value="Unassembled WGS sequence"/>
</dbReference>
<evidence type="ECO:0000313" key="4">
    <source>
        <dbReference type="Proteomes" id="UP000013989"/>
    </source>
</evidence>
<evidence type="ECO:0000259" key="2">
    <source>
        <dbReference type="PROSITE" id="PS50994"/>
    </source>
</evidence>
<dbReference type="PANTHER" id="PTHR46889:SF4">
    <property type="entry name" value="TRANSPOSASE INSO FOR INSERTION SEQUENCE ELEMENT IS911B-RELATED"/>
    <property type="match status" value="1"/>
</dbReference>
<proteinExistence type="predicted"/>
<dbReference type="AlphaFoldDB" id="A0A9W5QF78"/>
<feature type="domain" description="Integrase catalytic" evidence="2">
    <location>
        <begin position="1"/>
        <end position="110"/>
    </location>
</feature>
<dbReference type="SUPFAM" id="SSF53098">
    <property type="entry name" value="Ribonuclease H-like"/>
    <property type="match status" value="1"/>
</dbReference>